<evidence type="ECO:0000313" key="2">
    <source>
        <dbReference type="EMBL" id="CUJ87605.1"/>
    </source>
</evidence>
<accession>A0A0P1I378</accession>
<dbReference type="Proteomes" id="UP000051870">
    <property type="component" value="Unassembled WGS sequence"/>
</dbReference>
<dbReference type="STRING" id="1715693.PH7735_00789"/>
<gene>
    <name evidence="2" type="ORF">PH7735_00789</name>
</gene>
<protein>
    <submittedName>
        <fullName evidence="2">Lipid A 3-O-deacylase (PagL)</fullName>
    </submittedName>
</protein>
<keyword evidence="3" id="KW-1185">Reference proteome</keyword>
<proteinExistence type="predicted"/>
<dbReference type="Pfam" id="PF09411">
    <property type="entry name" value="PagL"/>
    <property type="match status" value="1"/>
</dbReference>
<evidence type="ECO:0000313" key="3">
    <source>
        <dbReference type="Proteomes" id="UP000051870"/>
    </source>
</evidence>
<dbReference type="AlphaFoldDB" id="A0A0P1I378"/>
<dbReference type="EMBL" id="CYTW01000001">
    <property type="protein sequence ID" value="CUJ87605.1"/>
    <property type="molecule type" value="Genomic_DNA"/>
</dbReference>
<feature type="chain" id="PRO_5006064837" evidence="1">
    <location>
        <begin position="28"/>
        <end position="169"/>
    </location>
</feature>
<dbReference type="Gene3D" id="2.40.160.20">
    <property type="match status" value="1"/>
</dbReference>
<reference evidence="3" key="1">
    <citation type="submission" date="2015-09" db="EMBL/GenBank/DDBJ databases">
        <authorList>
            <person name="Rodrigo-Torres Lidia"/>
            <person name="Arahal R.David."/>
        </authorList>
    </citation>
    <scope>NUCLEOTIDE SEQUENCE [LARGE SCALE GENOMIC DNA]</scope>
    <source>
        <strain evidence="3">CECT 7735</strain>
    </source>
</reference>
<evidence type="ECO:0000256" key="1">
    <source>
        <dbReference type="SAM" id="SignalP"/>
    </source>
</evidence>
<feature type="signal peptide" evidence="1">
    <location>
        <begin position="1"/>
        <end position="27"/>
    </location>
</feature>
<keyword evidence="1" id="KW-0732">Signal</keyword>
<name>A0A0P1I378_9RHOB</name>
<dbReference type="InterPro" id="IPR018550">
    <property type="entry name" value="Lipid-A_deacylase-rel"/>
</dbReference>
<sequence length="169" mass="18441">MYLFSETTMKYVVMSALVAFLAAPVTAQEIVFGAGYTKYGNISASDAPVIELEYHHKPFHDTRHWDVSWGGVVSGTADEDYFLGVGLVGTYDFDSPWFAEVSVMPGLYSEGSILTDLGDALEFRSLLGVGYAFRNGSAVSLAIVHKSNASLGDVNPGVNTILLRYHKRF</sequence>
<organism evidence="2 3">
    <name type="scientific">Shimia thalassica</name>
    <dbReference type="NCBI Taxonomy" id="1715693"/>
    <lineage>
        <taxon>Bacteria</taxon>
        <taxon>Pseudomonadati</taxon>
        <taxon>Pseudomonadota</taxon>
        <taxon>Alphaproteobacteria</taxon>
        <taxon>Rhodobacterales</taxon>
        <taxon>Roseobacteraceae</taxon>
    </lineage>
</organism>